<protein>
    <submittedName>
        <fullName evidence="1">Uncharacterized protein</fullName>
    </submittedName>
</protein>
<keyword evidence="2" id="KW-1185">Reference proteome</keyword>
<evidence type="ECO:0000313" key="2">
    <source>
        <dbReference type="Proteomes" id="UP001597479"/>
    </source>
</evidence>
<comment type="caution">
    <text evidence="1">The sequence shown here is derived from an EMBL/GenBank/DDBJ whole genome shotgun (WGS) entry which is preliminary data.</text>
</comment>
<dbReference type="RefSeq" id="WP_377181724.1">
    <property type="nucleotide sequence ID" value="NZ_JBHUOG010000001.1"/>
</dbReference>
<sequence length="53" mass="5759">MSDGMAKELLDMMLAKGNGLDDGVTCTPQDAIDTPTTFRQWCEDVLDPAVRAD</sequence>
<gene>
    <name evidence="1" type="ORF">ACFS27_07990</name>
</gene>
<proteinExistence type="predicted"/>
<dbReference type="Proteomes" id="UP001597479">
    <property type="component" value="Unassembled WGS sequence"/>
</dbReference>
<dbReference type="EMBL" id="JBHUOG010000001">
    <property type="protein sequence ID" value="MFD2793489.1"/>
    <property type="molecule type" value="Genomic_DNA"/>
</dbReference>
<accession>A0ABW5VQF8</accession>
<name>A0ABW5VQF8_9MICO</name>
<organism evidence="1 2">
    <name type="scientific">Promicromonospora vindobonensis</name>
    <dbReference type="NCBI Taxonomy" id="195748"/>
    <lineage>
        <taxon>Bacteria</taxon>
        <taxon>Bacillati</taxon>
        <taxon>Actinomycetota</taxon>
        <taxon>Actinomycetes</taxon>
        <taxon>Micrococcales</taxon>
        <taxon>Promicromonosporaceae</taxon>
        <taxon>Promicromonospora</taxon>
    </lineage>
</organism>
<reference evidence="2" key="1">
    <citation type="journal article" date="2019" name="Int. J. Syst. Evol. Microbiol.">
        <title>The Global Catalogue of Microorganisms (GCM) 10K type strain sequencing project: providing services to taxonomists for standard genome sequencing and annotation.</title>
        <authorList>
            <consortium name="The Broad Institute Genomics Platform"/>
            <consortium name="The Broad Institute Genome Sequencing Center for Infectious Disease"/>
            <person name="Wu L."/>
            <person name="Ma J."/>
        </authorList>
    </citation>
    <scope>NUCLEOTIDE SEQUENCE [LARGE SCALE GENOMIC DNA]</scope>
    <source>
        <strain evidence="2">CCM 7044</strain>
    </source>
</reference>
<evidence type="ECO:0000313" key="1">
    <source>
        <dbReference type="EMBL" id="MFD2793489.1"/>
    </source>
</evidence>